<dbReference type="SMART" id="SM00490">
    <property type="entry name" value="HELICc"/>
    <property type="match status" value="1"/>
</dbReference>
<dbReference type="EMBL" id="CAAJGR010000130">
    <property type="protein sequence ID" value="VHO05563.1"/>
    <property type="molecule type" value="Genomic_DNA"/>
</dbReference>
<dbReference type="CDD" id="cd18791">
    <property type="entry name" value="SF2_C_RHA"/>
    <property type="match status" value="1"/>
</dbReference>
<sequence>MLPVNDILPQLITLLRQHNKVVLSAPPGAGKSTYLPLYLLQHPDFAGKKLLMLEPRRLAAKSIANYLASQLGEPVGQTVGYQIRQEQKHSSHTRLLIVTEGVLTRKLQHDPELSQLDLVLFDEFHERSLHADLALALCLEVQQLRPQLQLLIMSATLDTAELAQQLAAPVVQSEGRSYPVEVEYVLPDNQPVTVQTARLVQQALQRHKGNVLVFLPGQAEINQTAQLLQQQGLSADVQLHRLLGSLTLAQQQAAIAPPPSSMRKVVLSTNLAETSLTIEGISVVIDSGLCRQSRFNPRQGLSLLETAAISQAAAIQRAGRAGRLGPGHCYRLDTAEKWQRRARFTAAEMDVSDLTSLRLEVAAWGCQVANLQWLTPPPAAHLAVAEQLLQQLGLLDHKGTITSLGRQAHQLGTEPRLAAMLLHARVLQQQGYAGVMALACILAAVLEDTRVLQDDIYGVLGWAKHSLPAQWQQAQSFARLLACDLNTHLPLELTPLLALRAFPDRLAKRRGQGYQLANGSGAVLADNHSLSGQNWLVVLHLQQVGRENRIYHALTISLEEILADWQSELNWQTQTFWDDKNGSFFTEQQLNFGQLVLQAKPAPLALTAEQKQHAWLRYIAAKGLSCLPWSETVQQLRQRVGLLRQYHAAAQWPDFTDDALLASLADWLGPYLGTIGKSAALAQLPLYEALMQRLNYSQQQQLNQLLPTHWQAPTGSRISIDYCADTGPRLSVRVQEMYGQLHSPTVLQGQLNITVELLSPSRQPLQVTQNLASFWQNAWQEVRKEMRGRYPKHYWPDDPAQALPTTKTKKAMAK</sequence>
<dbReference type="FunFam" id="3.40.50.300:FF:002125">
    <property type="entry name" value="ATP-dependent helicase HrpB"/>
    <property type="match status" value="1"/>
</dbReference>
<dbReference type="Pfam" id="PF00271">
    <property type="entry name" value="Helicase_C"/>
    <property type="match status" value="1"/>
</dbReference>
<dbReference type="CDD" id="cd17990">
    <property type="entry name" value="DEXHc_HrpB"/>
    <property type="match status" value="1"/>
</dbReference>
<evidence type="ECO:0000256" key="3">
    <source>
        <dbReference type="ARBA" id="ARBA00022806"/>
    </source>
</evidence>
<dbReference type="Pfam" id="PF00270">
    <property type="entry name" value="DEAD"/>
    <property type="match status" value="1"/>
</dbReference>
<dbReference type="InterPro" id="IPR010225">
    <property type="entry name" value="HrpB"/>
</dbReference>
<dbReference type="InterPro" id="IPR007502">
    <property type="entry name" value="Helicase-assoc_dom"/>
</dbReference>
<dbReference type="PANTHER" id="PTHR43519:SF1">
    <property type="entry name" value="ATP-DEPENDENT RNA HELICASE HRPB"/>
    <property type="match status" value="1"/>
</dbReference>
<dbReference type="InterPro" id="IPR049614">
    <property type="entry name" value="HrpB_DEXH"/>
</dbReference>
<dbReference type="SUPFAM" id="SSF52540">
    <property type="entry name" value="P-loop containing nucleoside triphosphate hydrolases"/>
    <property type="match status" value="1"/>
</dbReference>
<dbReference type="GO" id="GO:0016787">
    <property type="term" value="F:hydrolase activity"/>
    <property type="evidence" value="ECO:0007669"/>
    <property type="project" value="UniProtKB-KW"/>
</dbReference>
<keyword evidence="3 7" id="KW-0347">Helicase</keyword>
<evidence type="ECO:0000259" key="6">
    <source>
        <dbReference type="PROSITE" id="PS51194"/>
    </source>
</evidence>
<proteinExistence type="predicted"/>
<dbReference type="Gene3D" id="1.20.120.1080">
    <property type="match status" value="1"/>
</dbReference>
<dbReference type="NCBIfam" id="TIGR01970">
    <property type="entry name" value="DEAH_box_HrpB"/>
    <property type="match status" value="1"/>
</dbReference>
<dbReference type="PROSITE" id="PS51194">
    <property type="entry name" value="HELICASE_CTER"/>
    <property type="match status" value="1"/>
</dbReference>
<dbReference type="InterPro" id="IPR011545">
    <property type="entry name" value="DEAD/DEAH_box_helicase_dom"/>
</dbReference>
<reference evidence="7" key="1">
    <citation type="submission" date="2019-04" db="EMBL/GenBank/DDBJ databases">
        <authorList>
            <person name="Brambilla D."/>
        </authorList>
    </citation>
    <scope>NUCLEOTIDE SEQUENCE</scope>
    <source>
        <strain evidence="7">BAL1</strain>
    </source>
</reference>
<dbReference type="GO" id="GO:0005524">
    <property type="term" value="F:ATP binding"/>
    <property type="evidence" value="ECO:0007669"/>
    <property type="project" value="UniProtKB-KW"/>
</dbReference>
<dbReference type="PROSITE" id="PS51192">
    <property type="entry name" value="HELICASE_ATP_BIND_1"/>
    <property type="match status" value="1"/>
</dbReference>
<keyword evidence="2" id="KW-0378">Hydrolase</keyword>
<name>A0A486XSL8_9GAMM</name>
<evidence type="ECO:0000256" key="2">
    <source>
        <dbReference type="ARBA" id="ARBA00022801"/>
    </source>
</evidence>
<organism evidence="7">
    <name type="scientific">Rheinheimera sp. BAL341</name>
    <dbReference type="NCBI Taxonomy" id="1708203"/>
    <lineage>
        <taxon>Bacteria</taxon>
        <taxon>Pseudomonadati</taxon>
        <taxon>Pseudomonadota</taxon>
        <taxon>Gammaproteobacteria</taxon>
        <taxon>Chromatiales</taxon>
        <taxon>Chromatiaceae</taxon>
        <taxon>Rheinheimera</taxon>
    </lineage>
</organism>
<dbReference type="AlphaFoldDB" id="A0A486XSL8"/>
<accession>A0A486XSL8</accession>
<dbReference type="GO" id="GO:0004386">
    <property type="term" value="F:helicase activity"/>
    <property type="evidence" value="ECO:0007669"/>
    <property type="project" value="UniProtKB-KW"/>
</dbReference>
<dbReference type="InterPro" id="IPR027417">
    <property type="entry name" value="P-loop_NTPase"/>
</dbReference>
<evidence type="ECO:0000313" key="7">
    <source>
        <dbReference type="EMBL" id="VHO05563.1"/>
    </source>
</evidence>
<evidence type="ECO:0000256" key="4">
    <source>
        <dbReference type="ARBA" id="ARBA00022840"/>
    </source>
</evidence>
<dbReference type="GO" id="GO:0003676">
    <property type="term" value="F:nucleic acid binding"/>
    <property type="evidence" value="ECO:0007669"/>
    <property type="project" value="InterPro"/>
</dbReference>
<evidence type="ECO:0000259" key="5">
    <source>
        <dbReference type="PROSITE" id="PS51192"/>
    </source>
</evidence>
<gene>
    <name evidence="7" type="ORF">BAL341_2647</name>
</gene>
<dbReference type="InterPro" id="IPR014001">
    <property type="entry name" value="Helicase_ATP-bd"/>
</dbReference>
<dbReference type="PANTHER" id="PTHR43519">
    <property type="entry name" value="ATP-DEPENDENT RNA HELICASE HRPB"/>
    <property type="match status" value="1"/>
</dbReference>
<feature type="domain" description="Helicase C-terminal" evidence="6">
    <location>
        <begin position="199"/>
        <end position="365"/>
    </location>
</feature>
<keyword evidence="1" id="KW-0547">Nucleotide-binding</keyword>
<dbReference type="PIRSF" id="PIRSF005496">
    <property type="entry name" value="ATP_hel_hrpB"/>
    <property type="match status" value="1"/>
</dbReference>
<dbReference type="SMART" id="SM00487">
    <property type="entry name" value="DEXDc"/>
    <property type="match status" value="1"/>
</dbReference>
<protein>
    <submittedName>
        <fullName evidence="7">ATP-dependent helicase HrpB</fullName>
    </submittedName>
</protein>
<dbReference type="Pfam" id="PF08482">
    <property type="entry name" value="HrpB_C"/>
    <property type="match status" value="1"/>
</dbReference>
<dbReference type="Gene3D" id="3.40.50.300">
    <property type="entry name" value="P-loop containing nucleotide triphosphate hydrolases"/>
    <property type="match status" value="2"/>
</dbReference>
<keyword evidence="4" id="KW-0067">ATP-binding</keyword>
<dbReference type="SMART" id="SM00847">
    <property type="entry name" value="HA2"/>
    <property type="match status" value="1"/>
</dbReference>
<dbReference type="InterPro" id="IPR013689">
    <property type="entry name" value="RNA_helicase_ATP-dep_HrpB_C"/>
</dbReference>
<feature type="domain" description="Helicase ATP-binding" evidence="5">
    <location>
        <begin position="12"/>
        <end position="175"/>
    </location>
</feature>
<evidence type="ECO:0000256" key="1">
    <source>
        <dbReference type="ARBA" id="ARBA00022741"/>
    </source>
</evidence>
<dbReference type="InterPro" id="IPR001650">
    <property type="entry name" value="Helicase_C-like"/>
</dbReference>